<dbReference type="PATRIC" id="fig|1423726.3.peg.607"/>
<evidence type="ECO:0000313" key="2">
    <source>
        <dbReference type="Proteomes" id="UP000051461"/>
    </source>
</evidence>
<dbReference type="AlphaFoldDB" id="A0A0R1GJY5"/>
<comment type="caution">
    <text evidence="1">The sequence shown here is derived from an EMBL/GenBank/DDBJ whole genome shotgun (WGS) entry which is preliminary data.</text>
</comment>
<gene>
    <name evidence="1" type="ORF">FC07_GL000591</name>
</gene>
<dbReference type="OrthoDB" id="2221953at2"/>
<dbReference type="Proteomes" id="UP000051461">
    <property type="component" value="Unassembled WGS sequence"/>
</dbReference>
<name>A0A0R1GJY5_9LACO</name>
<proteinExistence type="predicted"/>
<keyword evidence="2" id="KW-1185">Reference proteome</keyword>
<sequence length="138" mass="15064">MIINVAVDFGALTASFNPLTVANVAADAVLVVSEEYVPQLTGDLAKSHTKTQDTNAVYLHWDRPYARYVYAGKTMVYPVGTPYGWQAKKGVKKVATEQGLNYTKTYHPNASARWDQVALASKSGAAYVNHQVTATIVR</sequence>
<organism evidence="1 2">
    <name type="scientific">Loigolactobacillus bifermentans DSM 20003</name>
    <dbReference type="NCBI Taxonomy" id="1423726"/>
    <lineage>
        <taxon>Bacteria</taxon>
        <taxon>Bacillati</taxon>
        <taxon>Bacillota</taxon>
        <taxon>Bacilli</taxon>
        <taxon>Lactobacillales</taxon>
        <taxon>Lactobacillaceae</taxon>
        <taxon>Loigolactobacillus</taxon>
    </lineage>
</organism>
<dbReference type="STRING" id="1423726.FC07_GL000591"/>
<dbReference type="RefSeq" id="WP_057905022.1">
    <property type="nucleotide sequence ID" value="NZ_AZDA01000092.1"/>
</dbReference>
<protein>
    <recommendedName>
        <fullName evidence="3">Minor capsid protein</fullName>
    </recommendedName>
</protein>
<accession>A0A0R1GJY5</accession>
<evidence type="ECO:0008006" key="3">
    <source>
        <dbReference type="Google" id="ProtNLM"/>
    </source>
</evidence>
<evidence type="ECO:0000313" key="1">
    <source>
        <dbReference type="EMBL" id="KRK34383.1"/>
    </source>
</evidence>
<reference evidence="1 2" key="1">
    <citation type="journal article" date="2015" name="Genome Announc.">
        <title>Expanding the biotechnology potential of lactobacilli through comparative genomics of 213 strains and associated genera.</title>
        <authorList>
            <person name="Sun Z."/>
            <person name="Harris H.M."/>
            <person name="McCann A."/>
            <person name="Guo C."/>
            <person name="Argimon S."/>
            <person name="Zhang W."/>
            <person name="Yang X."/>
            <person name="Jeffery I.B."/>
            <person name="Cooney J.C."/>
            <person name="Kagawa T.F."/>
            <person name="Liu W."/>
            <person name="Song Y."/>
            <person name="Salvetti E."/>
            <person name="Wrobel A."/>
            <person name="Rasinkangas P."/>
            <person name="Parkhill J."/>
            <person name="Rea M.C."/>
            <person name="O'Sullivan O."/>
            <person name="Ritari J."/>
            <person name="Douillard F.P."/>
            <person name="Paul Ross R."/>
            <person name="Yang R."/>
            <person name="Briner A.E."/>
            <person name="Felis G.E."/>
            <person name="de Vos W.M."/>
            <person name="Barrangou R."/>
            <person name="Klaenhammer T.R."/>
            <person name="Caufield P.W."/>
            <person name="Cui Y."/>
            <person name="Zhang H."/>
            <person name="O'Toole P.W."/>
        </authorList>
    </citation>
    <scope>NUCLEOTIDE SEQUENCE [LARGE SCALE GENOMIC DNA]</scope>
    <source>
        <strain evidence="1 2">DSM 20003</strain>
    </source>
</reference>
<dbReference type="EMBL" id="AZDA01000092">
    <property type="protein sequence ID" value="KRK34383.1"/>
    <property type="molecule type" value="Genomic_DNA"/>
</dbReference>